<dbReference type="SUPFAM" id="SSF51445">
    <property type="entry name" value="(Trans)glycosidases"/>
    <property type="match status" value="1"/>
</dbReference>
<evidence type="ECO:0000256" key="9">
    <source>
        <dbReference type="RuleBase" id="RU361209"/>
    </source>
</evidence>
<keyword evidence="7" id="KW-0325">Glycoprotein</keyword>
<dbReference type="PANTHER" id="PTHR31468">
    <property type="entry name" value="1,3-BETA-GLUCANOSYLTRANSFERASE GAS1"/>
    <property type="match status" value="1"/>
</dbReference>
<dbReference type="EC" id="2.4.1.-" evidence="9"/>
<gene>
    <name evidence="10" type="ORF">LX32DRAFT_580366</name>
</gene>
<comment type="subcellular location">
    <subcellularLocation>
        <location evidence="1 9">Cell membrane</location>
        <topology evidence="1 9">Lipid-anchor</topology>
        <topology evidence="1 9">GPI-anchor</topology>
    </subcellularLocation>
</comment>
<keyword evidence="3 9" id="KW-0336">GPI-anchor</keyword>
<evidence type="ECO:0000256" key="3">
    <source>
        <dbReference type="ARBA" id="ARBA00022622"/>
    </source>
</evidence>
<dbReference type="PANTHER" id="PTHR31468:SF5">
    <property type="entry name" value="1,3-BETA-GLUCANOSYLTRANSFERASE GAS5"/>
    <property type="match status" value="1"/>
</dbReference>
<proteinExistence type="inferred from homology"/>
<evidence type="ECO:0000256" key="7">
    <source>
        <dbReference type="ARBA" id="ARBA00023180"/>
    </source>
</evidence>
<dbReference type="Proteomes" id="UP001232148">
    <property type="component" value="Unassembled WGS sequence"/>
</dbReference>
<name>A0AAD9HRJ7_9PEZI</name>
<reference evidence="10" key="1">
    <citation type="submission" date="2021-06" db="EMBL/GenBank/DDBJ databases">
        <title>Comparative genomics, transcriptomics and evolutionary studies reveal genomic signatures of adaptation to plant cell wall in hemibiotrophic fungi.</title>
        <authorList>
            <consortium name="DOE Joint Genome Institute"/>
            <person name="Baroncelli R."/>
            <person name="Diaz J.F."/>
            <person name="Benocci T."/>
            <person name="Peng M."/>
            <person name="Battaglia E."/>
            <person name="Haridas S."/>
            <person name="Andreopoulos W."/>
            <person name="Labutti K."/>
            <person name="Pangilinan J."/>
            <person name="Floch G.L."/>
            <person name="Makela M.R."/>
            <person name="Henrissat B."/>
            <person name="Grigoriev I.V."/>
            <person name="Crouch J.A."/>
            <person name="De Vries R.P."/>
            <person name="Sukno S.A."/>
            <person name="Thon M.R."/>
        </authorList>
    </citation>
    <scope>NUCLEOTIDE SEQUENCE</scope>
    <source>
        <strain evidence="10">MAFF235873</strain>
    </source>
</reference>
<dbReference type="EMBL" id="MU842819">
    <property type="protein sequence ID" value="KAK2033773.1"/>
    <property type="molecule type" value="Genomic_DNA"/>
</dbReference>
<comment type="caution">
    <text evidence="10">The sequence shown here is derived from an EMBL/GenBank/DDBJ whole genome shotgun (WGS) entry which is preliminary data.</text>
</comment>
<keyword evidence="5" id="KW-0732">Signal</keyword>
<comment type="function">
    <text evidence="9">Splits internally a 1,3-beta-glucan molecule and transfers the newly generated reducing end (the donor) to the non-reducing end of another 1,3-beta-glucan molecule (the acceptor) forming a 1,3-beta linkage, resulting in the elongation of 1,3-beta-glucan chains in the cell wall.</text>
</comment>
<dbReference type="InterPro" id="IPR017853">
    <property type="entry name" value="GH"/>
</dbReference>
<dbReference type="GO" id="GO:0071970">
    <property type="term" value="P:fungal-type cell wall (1-&gt;3)-beta-D-glucan biosynthetic process"/>
    <property type="evidence" value="ECO:0007669"/>
    <property type="project" value="TreeGrafter"/>
</dbReference>
<protein>
    <recommendedName>
        <fullName evidence="9">1,3-beta-glucanosyltransferase</fullName>
        <ecNumber evidence="9">2.4.1.-</ecNumber>
    </recommendedName>
</protein>
<dbReference type="AlphaFoldDB" id="A0AAD9HRJ7"/>
<keyword evidence="8 9" id="KW-0449">Lipoprotein</keyword>
<evidence type="ECO:0000256" key="4">
    <source>
        <dbReference type="ARBA" id="ARBA00022679"/>
    </source>
</evidence>
<accession>A0AAD9HRJ7</accession>
<dbReference type="GO" id="GO:0098552">
    <property type="term" value="C:side of membrane"/>
    <property type="evidence" value="ECO:0007669"/>
    <property type="project" value="UniProtKB-KW"/>
</dbReference>
<evidence type="ECO:0000256" key="2">
    <source>
        <dbReference type="ARBA" id="ARBA00007528"/>
    </source>
</evidence>
<evidence type="ECO:0000313" key="10">
    <source>
        <dbReference type="EMBL" id="KAK2033773.1"/>
    </source>
</evidence>
<dbReference type="GO" id="GO:0031505">
    <property type="term" value="P:fungal-type cell wall organization"/>
    <property type="evidence" value="ECO:0007669"/>
    <property type="project" value="TreeGrafter"/>
</dbReference>
<comment type="similarity">
    <text evidence="2 9">Belongs to the glycosyl hydrolase 72 family.</text>
</comment>
<dbReference type="Pfam" id="PF03198">
    <property type="entry name" value="Glyco_hydro_72"/>
    <property type="match status" value="1"/>
</dbReference>
<evidence type="ECO:0000256" key="6">
    <source>
        <dbReference type="ARBA" id="ARBA00023136"/>
    </source>
</evidence>
<evidence type="ECO:0000256" key="1">
    <source>
        <dbReference type="ARBA" id="ARBA00004609"/>
    </source>
</evidence>
<keyword evidence="4 9" id="KW-0808">Transferase</keyword>
<dbReference type="Gene3D" id="3.20.20.80">
    <property type="entry name" value="Glycosidases"/>
    <property type="match status" value="1"/>
</dbReference>
<evidence type="ECO:0000256" key="8">
    <source>
        <dbReference type="ARBA" id="ARBA00023288"/>
    </source>
</evidence>
<sequence>MIRGVVYQRHGRYKNPDSGCRDPLADENVQDLKLSIPLLKELGVNTLFIYIIDATKSHHQAMSILASAGIYVIACLSSPQSCINRISPLECYTPTLLQNYFAVVDCLAAYPNTLGVIVANSVINTAAGTRGASVIRAVARDVKRYMALAAELKGQRVLPVGLSSAKILNFFRDEFKYFTGGDPSEALDFFCFNEFSWIGSSSMAISAYDRTLEWFAEAHVPVFFSEYGAKTCNQERPFLETLAIYSPEMSRVYSGACVYEFFYGPNRYGLVEKNSDGTLEPLQDFRNLKRNLAPAPPPATLDEWASGEYTAAGRPDLPPQSNNWNGDAVLPDCPLDWAEVRSHVEDSDWVHVDLGTSDARVDSLADLFKDRADIRR</sequence>
<keyword evidence="11" id="KW-1185">Reference proteome</keyword>
<keyword evidence="6 9" id="KW-0472">Membrane</keyword>
<evidence type="ECO:0000256" key="5">
    <source>
        <dbReference type="ARBA" id="ARBA00022729"/>
    </source>
</evidence>
<dbReference type="InterPro" id="IPR004886">
    <property type="entry name" value="Glucanosyltransferase"/>
</dbReference>
<dbReference type="GO" id="GO:0005886">
    <property type="term" value="C:plasma membrane"/>
    <property type="evidence" value="ECO:0007669"/>
    <property type="project" value="UniProtKB-SubCell"/>
</dbReference>
<organism evidence="10 11">
    <name type="scientific">Colletotrichum zoysiae</name>
    <dbReference type="NCBI Taxonomy" id="1216348"/>
    <lineage>
        <taxon>Eukaryota</taxon>
        <taxon>Fungi</taxon>
        <taxon>Dikarya</taxon>
        <taxon>Ascomycota</taxon>
        <taxon>Pezizomycotina</taxon>
        <taxon>Sordariomycetes</taxon>
        <taxon>Hypocreomycetidae</taxon>
        <taxon>Glomerellales</taxon>
        <taxon>Glomerellaceae</taxon>
        <taxon>Colletotrichum</taxon>
        <taxon>Colletotrichum graminicola species complex</taxon>
    </lineage>
</organism>
<dbReference type="GO" id="GO:0042124">
    <property type="term" value="F:1,3-beta-glucanosyltransferase activity"/>
    <property type="evidence" value="ECO:0007669"/>
    <property type="project" value="TreeGrafter"/>
</dbReference>
<evidence type="ECO:0000313" key="11">
    <source>
        <dbReference type="Proteomes" id="UP001232148"/>
    </source>
</evidence>